<sequence>MRSIPKIILSFSFIFLLYACTNSIKEDVSVSSIDSSRIDGGALAETLLDIETEGVYQLNTDQTSYIIFNGIENEYKNVEAVTRDGELQIIFNKVASNESDKQVYEVIPYPLENIDTIKLIQNKKNITFKSIFVRN</sequence>
<dbReference type="Proteomes" id="UP000198564">
    <property type="component" value="Unassembled WGS sequence"/>
</dbReference>
<keyword evidence="2" id="KW-1185">Reference proteome</keyword>
<evidence type="ECO:0000313" key="2">
    <source>
        <dbReference type="Proteomes" id="UP000198564"/>
    </source>
</evidence>
<dbReference type="OrthoDB" id="9937525at2"/>
<proteinExistence type="predicted"/>
<dbReference type="PROSITE" id="PS51257">
    <property type="entry name" value="PROKAR_LIPOPROTEIN"/>
    <property type="match status" value="1"/>
</dbReference>
<reference evidence="2" key="1">
    <citation type="submission" date="2016-10" db="EMBL/GenBank/DDBJ databases">
        <authorList>
            <person name="Varghese N."/>
            <person name="Submissions S."/>
        </authorList>
    </citation>
    <scope>NUCLEOTIDE SEQUENCE [LARGE SCALE GENOMIC DNA]</scope>
    <source>
        <strain evidence="2">DSM 25751</strain>
    </source>
</reference>
<dbReference type="RefSeq" id="WP_091636792.1">
    <property type="nucleotide sequence ID" value="NZ_FNYW01000069.1"/>
</dbReference>
<protein>
    <recommendedName>
        <fullName evidence="3">PrcB C-terminal</fullName>
    </recommendedName>
</protein>
<dbReference type="AlphaFoldDB" id="A0A1H6W4T7"/>
<organism evidence="1 2">
    <name type="scientific">Alkalibacterium gilvum</name>
    <dbReference type="NCBI Taxonomy" id="1130080"/>
    <lineage>
        <taxon>Bacteria</taxon>
        <taxon>Bacillati</taxon>
        <taxon>Bacillota</taxon>
        <taxon>Bacilli</taxon>
        <taxon>Lactobacillales</taxon>
        <taxon>Carnobacteriaceae</taxon>
        <taxon>Alkalibacterium</taxon>
    </lineage>
</organism>
<name>A0A1H6W4T7_9LACT</name>
<evidence type="ECO:0000313" key="1">
    <source>
        <dbReference type="EMBL" id="SEJ07305.1"/>
    </source>
</evidence>
<accession>A0A1H6W4T7</accession>
<gene>
    <name evidence="1" type="ORF">SAMN04488113_1694</name>
</gene>
<dbReference type="STRING" id="1130080.SAMN04488113_1694"/>
<evidence type="ECO:0008006" key="3">
    <source>
        <dbReference type="Google" id="ProtNLM"/>
    </source>
</evidence>
<dbReference type="EMBL" id="FNYW01000069">
    <property type="protein sequence ID" value="SEJ07305.1"/>
    <property type="molecule type" value="Genomic_DNA"/>
</dbReference>